<evidence type="ECO:0000313" key="3">
    <source>
        <dbReference type="Proteomes" id="UP001606301"/>
    </source>
</evidence>
<dbReference type="EMBL" id="JBIGHW010000005">
    <property type="protein sequence ID" value="MFG6441418.1"/>
    <property type="molecule type" value="Genomic_DNA"/>
</dbReference>
<organism evidence="2 3">
    <name type="scientific">Pelomonas margarita</name>
    <dbReference type="NCBI Taxonomy" id="3299031"/>
    <lineage>
        <taxon>Bacteria</taxon>
        <taxon>Pseudomonadati</taxon>
        <taxon>Pseudomonadota</taxon>
        <taxon>Betaproteobacteria</taxon>
        <taxon>Burkholderiales</taxon>
        <taxon>Sphaerotilaceae</taxon>
        <taxon>Roseateles</taxon>
    </lineage>
</organism>
<dbReference type="InterPro" id="IPR041519">
    <property type="entry name" value="HEPN_RiboL-PSP"/>
</dbReference>
<name>A0ABW7FJC5_9BURK</name>
<evidence type="ECO:0000259" key="1">
    <source>
        <dbReference type="Pfam" id="PF18735"/>
    </source>
</evidence>
<sequence>MIRTTSDLIDRIAQDLIWRRKELTDLKALIHESEGEIRSRVVIRAAVALLYAHWEGFVKKASSYYLEFVASHRLPYAQLAPNFVGIKLRTMFNTLGASNKISAGNEIADFFCTNINQQSNIPYKSAVDTKSNLSSTVLLDILEALGLDKAPFATRLAFIDTNLVNPRNHIAHGEDVGLTMDEYLELHTAVIALIETYRNEVENSSVLRRYARV</sequence>
<reference evidence="2 3" key="1">
    <citation type="submission" date="2024-08" db="EMBL/GenBank/DDBJ databases">
        <authorList>
            <person name="Lu H."/>
        </authorList>
    </citation>
    <scope>NUCLEOTIDE SEQUENCE [LARGE SCALE GENOMIC DNA]</scope>
    <source>
        <strain evidence="2 3">LKC17W</strain>
    </source>
</reference>
<proteinExistence type="predicted"/>
<feature type="domain" description="RiboL-PSP-HEPN" evidence="1">
    <location>
        <begin position="15"/>
        <end position="203"/>
    </location>
</feature>
<gene>
    <name evidence="2" type="ORF">ACG0Z3_12080</name>
</gene>
<comment type="caution">
    <text evidence="2">The sequence shown here is derived from an EMBL/GenBank/DDBJ whole genome shotgun (WGS) entry which is preliminary data.</text>
</comment>
<keyword evidence="3" id="KW-1185">Reference proteome</keyword>
<accession>A0ABW7FJC5</accession>
<evidence type="ECO:0000313" key="2">
    <source>
        <dbReference type="EMBL" id="MFG6441418.1"/>
    </source>
</evidence>
<dbReference type="Proteomes" id="UP001606301">
    <property type="component" value="Unassembled WGS sequence"/>
</dbReference>
<protein>
    <submittedName>
        <fullName evidence="2">MAE_28990/MAE_18760 family HEPN-like nuclease</fullName>
    </submittedName>
</protein>
<dbReference type="Pfam" id="PF18735">
    <property type="entry name" value="HEPN_RiboL-PSP"/>
    <property type="match status" value="1"/>
</dbReference>
<dbReference type="RefSeq" id="WP_394397734.1">
    <property type="nucleotide sequence ID" value="NZ_JBIGHW010000005.1"/>
</dbReference>